<accession>A0A9W6VGT5</accession>
<keyword evidence="2" id="KW-1185">Reference proteome</keyword>
<protein>
    <recommendedName>
        <fullName evidence="3">DUF4192 domain-containing protein</fullName>
    </recommendedName>
</protein>
<proteinExistence type="predicted"/>
<organism evidence="1 2">
    <name type="scientific">Amycolatopsis taiwanensis</name>
    <dbReference type="NCBI Taxonomy" id="342230"/>
    <lineage>
        <taxon>Bacteria</taxon>
        <taxon>Bacillati</taxon>
        <taxon>Actinomycetota</taxon>
        <taxon>Actinomycetes</taxon>
        <taxon>Pseudonocardiales</taxon>
        <taxon>Pseudonocardiaceae</taxon>
        <taxon>Amycolatopsis</taxon>
    </lineage>
</organism>
<dbReference type="EMBL" id="BSTI01000005">
    <property type="protein sequence ID" value="GLY66324.1"/>
    <property type="molecule type" value="Genomic_DNA"/>
</dbReference>
<dbReference type="Proteomes" id="UP001165136">
    <property type="component" value="Unassembled WGS sequence"/>
</dbReference>
<dbReference type="RefSeq" id="WP_285487146.1">
    <property type="nucleotide sequence ID" value="NZ_BSTI01000005.1"/>
</dbReference>
<gene>
    <name evidence="1" type="ORF">Atai01_29430</name>
</gene>
<comment type="caution">
    <text evidence="1">The sequence shown here is derived from an EMBL/GenBank/DDBJ whole genome shotgun (WGS) entry which is preliminary data.</text>
</comment>
<evidence type="ECO:0000313" key="2">
    <source>
        <dbReference type="Proteomes" id="UP001165136"/>
    </source>
</evidence>
<name>A0A9W6VGT5_9PSEU</name>
<reference evidence="1" key="1">
    <citation type="submission" date="2023-03" db="EMBL/GenBank/DDBJ databases">
        <title>Amycolatopsis taiwanensis NBRC 103393.</title>
        <authorList>
            <person name="Ichikawa N."/>
            <person name="Sato H."/>
            <person name="Tonouchi N."/>
        </authorList>
    </citation>
    <scope>NUCLEOTIDE SEQUENCE</scope>
    <source>
        <strain evidence="1">NBRC 103393</strain>
    </source>
</reference>
<sequence>MTTTTAPPDGGITIHVKDPAHLIAAVPHLLGFRPANSVVLVGSGGAAGKSVGPVLRLDLPASEREDEAAAALSALLTRHPIASATIVIVGRPPGHPPDRGDRPASRFVRALAAALRALGRPVEHAFWTPEIRAGAPWSCYDDPDCAGVLPDDAATPVAAALASRGFVTFDSREQMARLLDPDDPVAVARRERLLEHRLEALGDRAEQDSYAESFREVGQALARARTGPPELSDEQVVRLALALSDMRVRDACLAAALPAGSEQSMRAEALWLELVRKTPAPERAEAATLLGYSAYARGEGAFARIAFENALTAMPGHTLADLLARCLDVGLPPERVRNLAHVGDLVRLLASAIPGPRPAGPGEP</sequence>
<evidence type="ECO:0008006" key="3">
    <source>
        <dbReference type="Google" id="ProtNLM"/>
    </source>
</evidence>
<dbReference type="InterPro" id="IPR025447">
    <property type="entry name" value="DUF4192"/>
</dbReference>
<dbReference type="AlphaFoldDB" id="A0A9W6VGT5"/>
<evidence type="ECO:0000313" key="1">
    <source>
        <dbReference type="EMBL" id="GLY66324.1"/>
    </source>
</evidence>
<dbReference type="Pfam" id="PF13830">
    <property type="entry name" value="DUF4192"/>
    <property type="match status" value="1"/>
</dbReference>